<gene>
    <name evidence="1" type="ORF">IIU_00558</name>
</gene>
<sequence>MTYSREEQETILNFDNSTGEWNVYSNVPKHIRKLSNLCELQTLEEEDGRPTAVKGILQEKQVTMKNLRVMTEEQRQKAAERLSKARNAVINNEK</sequence>
<evidence type="ECO:0000313" key="1">
    <source>
        <dbReference type="EMBL" id="EOO41265.1"/>
    </source>
</evidence>
<proteinExistence type="predicted"/>
<dbReference type="AlphaFoldDB" id="A0A9W5PWD4"/>
<dbReference type="RefSeq" id="WP_016109506.1">
    <property type="nucleotide sequence ID" value="NZ_KB976173.1"/>
</dbReference>
<organism evidence="1 2">
    <name type="scientific">Bacillus cereus VD133</name>
    <dbReference type="NCBI Taxonomy" id="1053233"/>
    <lineage>
        <taxon>Bacteria</taxon>
        <taxon>Bacillati</taxon>
        <taxon>Bacillota</taxon>
        <taxon>Bacilli</taxon>
        <taxon>Bacillales</taxon>
        <taxon>Bacillaceae</taxon>
        <taxon>Bacillus</taxon>
        <taxon>Bacillus cereus group</taxon>
    </lineage>
</organism>
<evidence type="ECO:0000313" key="2">
    <source>
        <dbReference type="Proteomes" id="UP000014018"/>
    </source>
</evidence>
<comment type="caution">
    <text evidence="1">The sequence shown here is derived from an EMBL/GenBank/DDBJ whole genome shotgun (WGS) entry which is preliminary data.</text>
</comment>
<dbReference type="Proteomes" id="UP000014018">
    <property type="component" value="Unassembled WGS sequence"/>
</dbReference>
<protein>
    <submittedName>
        <fullName evidence="1">Uncharacterized protein</fullName>
    </submittedName>
</protein>
<name>A0A9W5PWD4_BACCE</name>
<dbReference type="EMBL" id="AHFB01000005">
    <property type="protein sequence ID" value="EOO41265.1"/>
    <property type="molecule type" value="Genomic_DNA"/>
</dbReference>
<reference evidence="1 2" key="1">
    <citation type="submission" date="2012-12" db="EMBL/GenBank/DDBJ databases">
        <title>The Genome Sequence of Bacillus cereus VD133.</title>
        <authorList>
            <consortium name="The Broad Institute Genome Sequencing Platform"/>
            <consortium name="The Broad Institute Genome Sequencing Center for Infectious Disease"/>
            <person name="Feldgarden M."/>
            <person name="Van der Auwera G.A."/>
            <person name="Mahillon J."/>
            <person name="Duprez V."/>
            <person name="Timmery S."/>
            <person name="Mattelet C."/>
            <person name="Dierick K."/>
            <person name="Sun M."/>
            <person name="Yu Z."/>
            <person name="Zhu L."/>
            <person name="Hu X."/>
            <person name="Shank E.B."/>
            <person name="Swiecicka I."/>
            <person name="Hansen B.M."/>
            <person name="Andrup L."/>
            <person name="Walker B."/>
            <person name="Young S.K."/>
            <person name="Zeng Q."/>
            <person name="Gargeya S."/>
            <person name="Fitzgerald M."/>
            <person name="Haas B."/>
            <person name="Abouelleil A."/>
            <person name="Alvarado L."/>
            <person name="Arachchi H.M."/>
            <person name="Berlin A.M."/>
            <person name="Chapman S.B."/>
            <person name="Dewar J."/>
            <person name="Goldberg J."/>
            <person name="Griggs A."/>
            <person name="Gujja S."/>
            <person name="Hansen M."/>
            <person name="Howarth C."/>
            <person name="Imamovic A."/>
            <person name="Larimer J."/>
            <person name="McCowan C."/>
            <person name="Murphy C."/>
            <person name="Neiman D."/>
            <person name="Pearson M."/>
            <person name="Priest M."/>
            <person name="Roberts A."/>
            <person name="Saif S."/>
            <person name="Shea T."/>
            <person name="Sisk P."/>
            <person name="Sykes S."/>
            <person name="Wortman J."/>
            <person name="Nusbaum C."/>
            <person name="Birren B."/>
        </authorList>
    </citation>
    <scope>NUCLEOTIDE SEQUENCE [LARGE SCALE GENOMIC DNA]</scope>
    <source>
        <strain evidence="1 2">VD133</strain>
    </source>
</reference>
<accession>A0A9W5PWD4</accession>